<name>A0A375IVA7_9BURK</name>
<dbReference type="AlphaFoldDB" id="A0A375IVA7"/>
<sequence length="93" mass="10241">MAAPRSTRACTGPAAAEPMPHCMETGWSSPLYRPVAAMTGLADKVRTFSQRITKIYNGYANLNISSDHPTNNNAEKLPCQSFLILLRRCACWP</sequence>
<accession>A0A375IVA7</accession>
<proteinExistence type="predicted"/>
<reference evidence="1 2" key="1">
    <citation type="submission" date="2018-01" db="EMBL/GenBank/DDBJ databases">
        <authorList>
            <person name="Gaut B.S."/>
            <person name="Morton B.R."/>
            <person name="Clegg M.T."/>
            <person name="Duvall M.R."/>
        </authorList>
    </citation>
    <scope>NUCLEOTIDE SEQUENCE [LARGE SCALE GENOMIC DNA]</scope>
    <source>
        <strain evidence="1">Cupriavidus taiwanensis cmp 52</strain>
    </source>
</reference>
<organism evidence="1 2">
    <name type="scientific">Cupriavidus taiwanensis</name>
    <dbReference type="NCBI Taxonomy" id="164546"/>
    <lineage>
        <taxon>Bacteria</taxon>
        <taxon>Pseudomonadati</taxon>
        <taxon>Pseudomonadota</taxon>
        <taxon>Betaproteobacteria</taxon>
        <taxon>Burkholderiales</taxon>
        <taxon>Burkholderiaceae</taxon>
        <taxon>Cupriavidus</taxon>
    </lineage>
</organism>
<dbReference type="EMBL" id="OVTA01000001">
    <property type="protein sequence ID" value="SPR95961.1"/>
    <property type="molecule type" value="Genomic_DNA"/>
</dbReference>
<protein>
    <submittedName>
        <fullName evidence="1">Uncharacterized protein</fullName>
    </submittedName>
</protein>
<evidence type="ECO:0000313" key="1">
    <source>
        <dbReference type="EMBL" id="SPR95961.1"/>
    </source>
</evidence>
<dbReference type="Proteomes" id="UP000256805">
    <property type="component" value="Unassembled WGS sequence"/>
</dbReference>
<evidence type="ECO:0000313" key="2">
    <source>
        <dbReference type="Proteomes" id="UP000256805"/>
    </source>
</evidence>
<gene>
    <name evidence="1" type="ORF">CBM2634_A10164</name>
</gene>